<organism evidence="1">
    <name type="scientific">marine sediment metagenome</name>
    <dbReference type="NCBI Taxonomy" id="412755"/>
    <lineage>
        <taxon>unclassified sequences</taxon>
        <taxon>metagenomes</taxon>
        <taxon>ecological metagenomes</taxon>
    </lineage>
</organism>
<evidence type="ECO:0000313" key="1">
    <source>
        <dbReference type="EMBL" id="GAJ19217.1"/>
    </source>
</evidence>
<reference evidence="1" key="1">
    <citation type="journal article" date="2014" name="Front. Microbiol.">
        <title>High frequency of phylogenetically diverse reductive dehalogenase-homologous genes in deep subseafloor sedimentary metagenomes.</title>
        <authorList>
            <person name="Kawai M."/>
            <person name="Futagami T."/>
            <person name="Toyoda A."/>
            <person name="Takaki Y."/>
            <person name="Nishi S."/>
            <person name="Hori S."/>
            <person name="Arai W."/>
            <person name="Tsubouchi T."/>
            <person name="Morono Y."/>
            <person name="Uchiyama I."/>
            <person name="Ito T."/>
            <person name="Fujiyama A."/>
            <person name="Inagaki F."/>
            <person name="Takami H."/>
        </authorList>
    </citation>
    <scope>NUCLEOTIDE SEQUENCE</scope>
    <source>
        <strain evidence="1">Expedition CK06-06</strain>
    </source>
</reference>
<feature type="non-terminal residue" evidence="1">
    <location>
        <position position="33"/>
    </location>
</feature>
<comment type="caution">
    <text evidence="1">The sequence shown here is derived from an EMBL/GenBank/DDBJ whole genome shotgun (WGS) entry which is preliminary data.</text>
</comment>
<name>X1VJT0_9ZZZZ</name>
<proteinExistence type="predicted"/>
<dbReference type="EMBL" id="BARW01039276">
    <property type="protein sequence ID" value="GAJ19217.1"/>
    <property type="molecule type" value="Genomic_DNA"/>
</dbReference>
<protein>
    <submittedName>
        <fullName evidence="1">Uncharacterized protein</fullName>
    </submittedName>
</protein>
<gene>
    <name evidence="1" type="ORF">S12H4_59891</name>
</gene>
<accession>X1VJT0</accession>
<sequence length="33" mass="4051">MNVLAELTKEKKTAFEWVEDNSKRISDFHQRIW</sequence>
<dbReference type="AlphaFoldDB" id="X1VJT0"/>